<accession>A0A014NHB3</accession>
<evidence type="ECO:0000313" key="3">
    <source>
        <dbReference type="EMBL" id="EXU78798.1"/>
    </source>
</evidence>
<reference evidence="3 4" key="1">
    <citation type="submission" date="2014-01" db="EMBL/GenBank/DDBJ databases">
        <title>Interspecies Systems Biology Uncovers Metabolites Affecting C. elegans Gene Expression and Life History Traits.</title>
        <authorList>
            <person name="Watson E."/>
            <person name="Macneil L.T."/>
            <person name="Ritter A.D."/>
            <person name="Yilmaz L.S."/>
            <person name="Rosebrock A.P."/>
            <person name="Caudy A.A."/>
            <person name="Walhout A.J."/>
        </authorList>
    </citation>
    <scope>NUCLEOTIDE SEQUENCE [LARGE SCALE GENOMIC DNA]</scope>
    <source>
        <strain evidence="3 4">DA1877</strain>
    </source>
</reference>
<organism evidence="3 4">
    <name type="scientific">Comamonas aquatica DA1877</name>
    <dbReference type="NCBI Taxonomy" id="1457173"/>
    <lineage>
        <taxon>Bacteria</taxon>
        <taxon>Pseudomonadati</taxon>
        <taxon>Pseudomonadota</taxon>
        <taxon>Betaproteobacteria</taxon>
        <taxon>Burkholderiales</taxon>
        <taxon>Comamonadaceae</taxon>
        <taxon>Comamonas</taxon>
    </lineage>
</organism>
<dbReference type="AlphaFoldDB" id="A0A014NHB3"/>
<dbReference type="EMBL" id="JBOK01000026">
    <property type="protein sequence ID" value="EXU78798.1"/>
    <property type="molecule type" value="Genomic_DNA"/>
</dbReference>
<dbReference type="PATRIC" id="fig|1457173.3.peg.3311"/>
<protein>
    <submittedName>
        <fullName evidence="3">Uncharacterized protein</fullName>
    </submittedName>
</protein>
<keyword evidence="2" id="KW-0472">Membrane</keyword>
<feature type="transmembrane region" description="Helical" evidence="2">
    <location>
        <begin position="109"/>
        <end position="132"/>
    </location>
</feature>
<dbReference type="PANTHER" id="PTHR34351">
    <property type="entry name" value="SLR1927 PROTEIN-RELATED"/>
    <property type="match status" value="1"/>
</dbReference>
<keyword evidence="2" id="KW-0812">Transmembrane</keyword>
<keyword evidence="2" id="KW-1133">Transmembrane helix</keyword>
<dbReference type="Proteomes" id="UP000020766">
    <property type="component" value="Unassembled WGS sequence"/>
</dbReference>
<keyword evidence="4" id="KW-1185">Reference proteome</keyword>
<feature type="transmembrane region" description="Helical" evidence="2">
    <location>
        <begin position="138"/>
        <end position="157"/>
    </location>
</feature>
<feature type="compositionally biased region" description="Low complexity" evidence="1">
    <location>
        <begin position="46"/>
        <end position="57"/>
    </location>
</feature>
<name>A0A014NHB3_9BURK</name>
<gene>
    <name evidence="3" type="ORF">AX13_09525</name>
</gene>
<comment type="caution">
    <text evidence="3">The sequence shown here is derived from an EMBL/GenBank/DDBJ whole genome shotgun (WGS) entry which is preliminary data.</text>
</comment>
<evidence type="ECO:0000313" key="4">
    <source>
        <dbReference type="Proteomes" id="UP000020766"/>
    </source>
</evidence>
<evidence type="ECO:0000256" key="1">
    <source>
        <dbReference type="SAM" id="MobiDB-lite"/>
    </source>
</evidence>
<evidence type="ECO:0000256" key="2">
    <source>
        <dbReference type="SAM" id="Phobius"/>
    </source>
</evidence>
<dbReference type="PANTHER" id="PTHR34351:SF1">
    <property type="entry name" value="SLR1927 PROTEIN"/>
    <property type="match status" value="1"/>
</dbReference>
<proteinExistence type="predicted"/>
<sequence>MVCAGPVPPRRHCPAARGQGECPAARARLRIARRCAGHVRAHHGTPPARRGARRPGYGRAGPGAVAHSRPALMSEPQRPTRSRWRQRLHNWVTRGQVPGAEHTLGHRNIYVLPSAAGCMLAATLLVLLVASINFQLNLGYLLTFLIAGSALASVWVGHRNLQGLQLHLGPLQPVFQGERATVPLHLQAPAAGPHRHGLSVALDRSQGPLAWVHADVAAGHTQVVELGSVPHQRGWHRVPRVVLESRYPLGVFRLWSYWQPDDRVLVYPCPETPAPPIQHLDHAHSGTSLPQPSGMVEPDNVRHYQRGDSLRSIVWKKAASALALGHGDLVVRSGTAPQADRLWLDARATGLTDPEAQIARLTAWVLQAHAQQALWGLRLPSGQQLPQAMGEPHLHACLAALAVDGKSAAPH</sequence>
<feature type="region of interest" description="Disordered" evidence="1">
    <location>
        <begin position="39"/>
        <end position="83"/>
    </location>
</feature>